<feature type="non-terminal residue" evidence="1">
    <location>
        <position position="1"/>
    </location>
</feature>
<sequence>ADTEVLHSIPGGTNKGRPCFYVGEISCITYFPFVIRAATTPAQSVLDGSKSLCRCDLASRSV</sequence>
<evidence type="ECO:0000313" key="1">
    <source>
        <dbReference type="EMBL" id="JAC61039.1"/>
    </source>
</evidence>
<gene>
    <name evidence="1" type="ORF">TSPGSL018_27324</name>
</gene>
<name>A0A061QRI0_9CHLO</name>
<protein>
    <submittedName>
        <fullName evidence="1">Uncharacterized protein</fullName>
    </submittedName>
</protein>
<organism evidence="1">
    <name type="scientific">Tetraselmis sp. GSL018</name>
    <dbReference type="NCBI Taxonomy" id="582737"/>
    <lineage>
        <taxon>Eukaryota</taxon>
        <taxon>Viridiplantae</taxon>
        <taxon>Chlorophyta</taxon>
        <taxon>core chlorophytes</taxon>
        <taxon>Chlorodendrophyceae</taxon>
        <taxon>Chlorodendrales</taxon>
        <taxon>Chlorodendraceae</taxon>
        <taxon>Tetraselmis</taxon>
    </lineage>
</organism>
<reference evidence="1" key="1">
    <citation type="submission" date="2014-05" db="EMBL/GenBank/DDBJ databases">
        <title>The transcriptome of the halophilic microalga Tetraselmis sp. GSL018 isolated from the Great Salt Lake, Utah.</title>
        <authorList>
            <person name="Jinkerson R.E."/>
            <person name="D'Adamo S."/>
            <person name="Posewitz M.C."/>
        </authorList>
    </citation>
    <scope>NUCLEOTIDE SEQUENCE</scope>
    <source>
        <strain evidence="1">GSL018</strain>
    </source>
</reference>
<accession>A0A061QRI0</accession>
<dbReference type="AlphaFoldDB" id="A0A061QRI0"/>
<dbReference type="EMBL" id="GBEZ01026128">
    <property type="protein sequence ID" value="JAC61039.1"/>
    <property type="molecule type" value="Transcribed_RNA"/>
</dbReference>
<proteinExistence type="predicted"/>